<comment type="caution">
    <text evidence="5">The sequence shown here is derived from an EMBL/GenBank/DDBJ whole genome shotgun (WGS) entry which is preliminary data.</text>
</comment>
<name>A0A7X3CUM5_9BACL</name>
<gene>
    <name evidence="5" type="ORF">GNP93_23910</name>
</gene>
<dbReference type="Pfam" id="PF00015">
    <property type="entry name" value="MCPsignal"/>
    <property type="match status" value="1"/>
</dbReference>
<dbReference type="GO" id="GO:0020037">
    <property type="term" value="F:heme binding"/>
    <property type="evidence" value="ECO:0007669"/>
    <property type="project" value="InterPro"/>
</dbReference>
<evidence type="ECO:0000256" key="2">
    <source>
        <dbReference type="PROSITE-ProRule" id="PRU00284"/>
    </source>
</evidence>
<evidence type="ECO:0000313" key="5">
    <source>
        <dbReference type="EMBL" id="MUG73672.1"/>
    </source>
</evidence>
<reference evidence="5 6" key="1">
    <citation type="submission" date="2019-11" db="EMBL/GenBank/DDBJ databases">
        <title>Draft genome sequences of five Paenibacillus species of dairy origin.</title>
        <authorList>
            <person name="Olajide A.M."/>
            <person name="Chen S."/>
            <person name="Lapointe G."/>
        </authorList>
    </citation>
    <scope>NUCLEOTIDE SEQUENCE [LARGE SCALE GENOMIC DNA]</scope>
    <source>
        <strain evidence="5 6">2CS3</strain>
    </source>
</reference>
<evidence type="ECO:0000256" key="3">
    <source>
        <dbReference type="SAM" id="Coils"/>
    </source>
</evidence>
<dbReference type="InterPro" id="IPR039379">
    <property type="entry name" value="Protoglobin_sensor_dom"/>
</dbReference>
<keyword evidence="6" id="KW-1185">Reference proteome</keyword>
<dbReference type="InterPro" id="IPR009050">
    <property type="entry name" value="Globin-like_sf"/>
</dbReference>
<dbReference type="Gene3D" id="1.10.287.950">
    <property type="entry name" value="Methyl-accepting chemotaxis protein"/>
    <property type="match status" value="1"/>
</dbReference>
<keyword evidence="3" id="KW-0175">Coiled coil</keyword>
<dbReference type="InterPro" id="IPR012292">
    <property type="entry name" value="Globin/Proto"/>
</dbReference>
<dbReference type="Pfam" id="PF11563">
    <property type="entry name" value="Protoglobin"/>
    <property type="match status" value="1"/>
</dbReference>
<dbReference type="PANTHER" id="PTHR32089:SF112">
    <property type="entry name" value="LYSOZYME-LIKE PROTEIN-RELATED"/>
    <property type="match status" value="1"/>
</dbReference>
<dbReference type="GO" id="GO:0019825">
    <property type="term" value="F:oxygen binding"/>
    <property type="evidence" value="ECO:0007669"/>
    <property type="project" value="InterPro"/>
</dbReference>
<dbReference type="SMART" id="SM00283">
    <property type="entry name" value="MA"/>
    <property type="match status" value="1"/>
</dbReference>
<evidence type="ECO:0000313" key="6">
    <source>
        <dbReference type="Proteomes" id="UP000450917"/>
    </source>
</evidence>
<dbReference type="Proteomes" id="UP000450917">
    <property type="component" value="Unassembled WGS sequence"/>
</dbReference>
<protein>
    <submittedName>
        <fullName evidence="5">Chemotaxis protein</fullName>
    </submittedName>
</protein>
<dbReference type="SUPFAM" id="SSF58104">
    <property type="entry name" value="Methyl-accepting chemotaxis protein (MCP) signaling domain"/>
    <property type="match status" value="1"/>
</dbReference>
<dbReference type="AlphaFoldDB" id="A0A7X3CUM5"/>
<proteinExistence type="predicted"/>
<feature type="domain" description="Methyl-accepting transducer" evidence="4">
    <location>
        <begin position="171"/>
        <end position="334"/>
    </location>
</feature>
<dbReference type="PANTHER" id="PTHR32089">
    <property type="entry name" value="METHYL-ACCEPTING CHEMOTAXIS PROTEIN MCPB"/>
    <property type="match status" value="1"/>
</dbReference>
<dbReference type="GO" id="GO:0007165">
    <property type="term" value="P:signal transduction"/>
    <property type="evidence" value="ECO:0007669"/>
    <property type="project" value="UniProtKB-KW"/>
</dbReference>
<keyword evidence="1 2" id="KW-0807">Transducer</keyword>
<accession>A0A7X3CUM5</accession>
<evidence type="ECO:0000259" key="4">
    <source>
        <dbReference type="PROSITE" id="PS50111"/>
    </source>
</evidence>
<dbReference type="InterPro" id="IPR044398">
    <property type="entry name" value="Globin-sensor_dom"/>
</dbReference>
<dbReference type="GO" id="GO:0016020">
    <property type="term" value="C:membrane"/>
    <property type="evidence" value="ECO:0007669"/>
    <property type="project" value="InterPro"/>
</dbReference>
<feature type="coiled-coil region" evidence="3">
    <location>
        <begin position="262"/>
        <end position="334"/>
    </location>
</feature>
<dbReference type="Gene3D" id="1.10.490.10">
    <property type="entry name" value="Globins"/>
    <property type="match status" value="1"/>
</dbReference>
<organism evidence="5 6">
    <name type="scientific">Paenibacillus validus</name>
    <dbReference type="NCBI Taxonomy" id="44253"/>
    <lineage>
        <taxon>Bacteria</taxon>
        <taxon>Bacillati</taxon>
        <taxon>Bacillota</taxon>
        <taxon>Bacilli</taxon>
        <taxon>Bacillales</taxon>
        <taxon>Paenibacillaceae</taxon>
        <taxon>Paenibacillus</taxon>
    </lineage>
</organism>
<dbReference type="EMBL" id="WNZX01000030">
    <property type="protein sequence ID" value="MUG73672.1"/>
    <property type="molecule type" value="Genomic_DNA"/>
</dbReference>
<dbReference type="PROSITE" id="PS50111">
    <property type="entry name" value="CHEMOTAXIS_TRANSDUC_2"/>
    <property type="match status" value="1"/>
</dbReference>
<sequence>MLNLSEARKQQLDYIGITSEDLTLLQSKEPIFKEVVDTLVDELYERIMQRSELKRIIEAHSTVERLKETQRWYFLSLATGTIDNEFIEKRIFIGQVHSRIGLTTQWYLGTYLLYLDLATHHFKRTMPDAWLSVIQALTKMFNFDSQLVLEAYEFEEKKKVQTLADERGRLLHGISSAVQELASMMVELSSSSQSVADSAIRSSESQDKSYHMVQSLTQEVTHIENMGSLIKEISDQTHLLGLNAAIEAARAGDQGRGFEVVANEVRKLASRSKEALEQIQEKLEVISRLLREVEHESHQTSIQARTQAASSEELSSFVQMIEKVTADLEQLQSN</sequence>
<dbReference type="CDD" id="cd01068">
    <property type="entry name" value="globin_sensor"/>
    <property type="match status" value="1"/>
</dbReference>
<evidence type="ECO:0000256" key="1">
    <source>
        <dbReference type="ARBA" id="ARBA00023224"/>
    </source>
</evidence>
<dbReference type="InterPro" id="IPR004089">
    <property type="entry name" value="MCPsignal_dom"/>
</dbReference>
<dbReference type="SUPFAM" id="SSF46458">
    <property type="entry name" value="Globin-like"/>
    <property type="match status" value="1"/>
</dbReference>